<feature type="region of interest" description="Disordered" evidence="1">
    <location>
        <begin position="145"/>
        <end position="168"/>
    </location>
</feature>
<dbReference type="RefSeq" id="XP_024509554.1">
    <property type="nucleotide sequence ID" value="XM_024643937.1"/>
</dbReference>
<dbReference type="GeneID" id="36382728"/>
<evidence type="ECO:0000313" key="4">
    <source>
        <dbReference type="WBParaSite" id="SRAE_2000498800.1"/>
    </source>
</evidence>
<dbReference type="Proteomes" id="UP000035682">
    <property type="component" value="Unplaced"/>
</dbReference>
<dbReference type="WormBase" id="SRAE_2000498800">
    <property type="protein sequence ID" value="SRP06338"/>
    <property type="gene ID" value="WBGene00265235"/>
</dbReference>
<dbReference type="CTD" id="36382728"/>
<feature type="compositionally biased region" description="Polar residues" evidence="1">
    <location>
        <begin position="145"/>
        <end position="154"/>
    </location>
</feature>
<keyword evidence="3" id="KW-1185">Reference proteome</keyword>
<accession>A0A090N0A7</accession>
<dbReference type="AlphaFoldDB" id="A0A090N0A7"/>
<sequence>MKYLIPLYFILFLSIFTIINVFSSSIQVTTTKPSTTNKNKWKKLKAPLNGTMVQRLGKEAVETYNKNHPKKQLTYINVTRGLKAGRKEDGNKQIKLRIFVSKTDNTASKGLTCQSLISIFNVTKNGTKTLVKSRLKPTTKICNLNHNSTPSPNAITRRGDLGSFQPRP</sequence>
<protein>
    <submittedName>
        <fullName evidence="2 4">Phloem filament PP1 domain-containing protein</fullName>
    </submittedName>
</protein>
<organism evidence="2">
    <name type="scientific">Strongyloides ratti</name>
    <name type="common">Parasitic roundworm</name>
    <dbReference type="NCBI Taxonomy" id="34506"/>
    <lineage>
        <taxon>Eukaryota</taxon>
        <taxon>Metazoa</taxon>
        <taxon>Ecdysozoa</taxon>
        <taxon>Nematoda</taxon>
        <taxon>Chromadorea</taxon>
        <taxon>Rhabditida</taxon>
        <taxon>Tylenchina</taxon>
        <taxon>Panagrolaimomorpha</taxon>
        <taxon>Strongyloidoidea</taxon>
        <taxon>Strongyloididae</taxon>
        <taxon>Strongyloides</taxon>
    </lineage>
</organism>
<gene>
    <name evidence="2 4 5" type="ORF">SRAE_2000498800</name>
</gene>
<reference evidence="4" key="2">
    <citation type="submission" date="2020-12" db="UniProtKB">
        <authorList>
            <consortium name="WormBaseParasite"/>
        </authorList>
    </citation>
    <scope>IDENTIFICATION</scope>
</reference>
<evidence type="ECO:0000313" key="2">
    <source>
        <dbReference type="EMBL" id="CEF70355.1"/>
    </source>
</evidence>
<dbReference type="WBParaSite" id="SRAE_2000498800.1">
    <property type="protein sequence ID" value="SRAE_2000498800.1"/>
    <property type="gene ID" value="WBGene00265235"/>
</dbReference>
<evidence type="ECO:0000256" key="1">
    <source>
        <dbReference type="SAM" id="MobiDB-lite"/>
    </source>
</evidence>
<evidence type="ECO:0000313" key="5">
    <source>
        <dbReference type="WormBase" id="SRAE_2000498800"/>
    </source>
</evidence>
<name>A0A090N0A7_STRRB</name>
<reference evidence="2 3" key="1">
    <citation type="submission" date="2014-09" db="EMBL/GenBank/DDBJ databases">
        <authorList>
            <person name="Martin A.A."/>
        </authorList>
    </citation>
    <scope>NUCLEOTIDE SEQUENCE</scope>
    <source>
        <strain evidence="3">ED321</strain>
        <strain evidence="2">ED321 Heterogonic</strain>
    </source>
</reference>
<dbReference type="EMBL" id="LN609529">
    <property type="protein sequence ID" value="CEF70355.1"/>
    <property type="molecule type" value="Genomic_DNA"/>
</dbReference>
<evidence type="ECO:0000313" key="3">
    <source>
        <dbReference type="Proteomes" id="UP000035682"/>
    </source>
</evidence>
<proteinExistence type="predicted"/>